<keyword evidence="6" id="KW-1185">Reference proteome</keyword>
<evidence type="ECO:0000313" key="7">
    <source>
        <dbReference type="RefSeq" id="XP_023580913.1"/>
    </source>
</evidence>
<dbReference type="AlphaFoldDB" id="A0A2Y9QP15"/>
<name>A0A2Y9QP15_TRIMA</name>
<dbReference type="GO" id="GO:0042110">
    <property type="term" value="P:T cell activation"/>
    <property type="evidence" value="ECO:0007669"/>
    <property type="project" value="TreeGrafter"/>
</dbReference>
<sequence length="498" mass="53870">MPPHPQSCDSKMTSGLSSDTLKRGTVCRLIHTHTQSSAVLRQVSLLVDGMGLSPQWSLLLLGLFMGPGASREDSARMVVTGTLGGSVTLPLKWPSGQQVGSVSWTTRSAPVAIASVTLAEAGGPDIFHQAETRYWGRVSVTGQDRSLQISNLSSEDAGSYRAYVNLRRSPVTHTQEYILQVYEQLARPHVTLSSRMGENGHCTFILTCVAESRGGPVTYSWTPLEPWTVVSHGGSVLSVSLRPRDHALMFTCTVQNPVSNSSSYPVSVPHFCAGSGTTVGETVIGTLGESATLHLEFPAGQEVENITWSSRGLLAVLRPGPAGKPVLVVETQGPYSRRLSISHPGYSLQISSLRLQDSGLYRAQITLRTSPMNITKDFTLRVYEKLQEPNITVSSRIMNAGTCFIMLVCSLDQAGEDVQYSWDPHGQGAVMSHGGTTLSISWRSVDSDSYRCTVRNPVSQRSRSFPARPLCSASFLPCSLRKEFLLFGILGALGIKSI</sequence>
<organism evidence="6 7">
    <name type="scientific">Trichechus manatus latirostris</name>
    <name type="common">Florida manatee</name>
    <dbReference type="NCBI Taxonomy" id="127582"/>
    <lineage>
        <taxon>Eukaryota</taxon>
        <taxon>Metazoa</taxon>
        <taxon>Chordata</taxon>
        <taxon>Craniata</taxon>
        <taxon>Vertebrata</taxon>
        <taxon>Euteleostomi</taxon>
        <taxon>Mammalia</taxon>
        <taxon>Eutheria</taxon>
        <taxon>Afrotheria</taxon>
        <taxon>Sirenia</taxon>
        <taxon>Trichechidae</taxon>
        <taxon>Trichechus</taxon>
    </lineage>
</organism>
<dbReference type="STRING" id="127582.A0A2Y9QP15"/>
<gene>
    <name evidence="7" type="primary">LOC101359947</name>
</gene>
<dbReference type="RefSeq" id="XP_023580913.1">
    <property type="nucleotide sequence ID" value="XM_023725145.1"/>
</dbReference>
<evidence type="ECO:0000256" key="3">
    <source>
        <dbReference type="ARBA" id="ARBA00023136"/>
    </source>
</evidence>
<dbReference type="InterPro" id="IPR013783">
    <property type="entry name" value="Ig-like_fold"/>
</dbReference>
<feature type="domain" description="Ig-like" evidence="5">
    <location>
        <begin position="389"/>
        <end position="464"/>
    </location>
</feature>
<evidence type="ECO:0000313" key="6">
    <source>
        <dbReference type="Proteomes" id="UP000248480"/>
    </source>
</evidence>
<dbReference type="Gene3D" id="2.60.40.10">
    <property type="entry name" value="Immunoglobulins"/>
    <property type="match status" value="4"/>
</dbReference>
<reference evidence="7" key="1">
    <citation type="submission" date="2025-08" db="UniProtKB">
        <authorList>
            <consortium name="RefSeq"/>
        </authorList>
    </citation>
    <scope>IDENTIFICATION</scope>
</reference>
<dbReference type="PROSITE" id="PS50835">
    <property type="entry name" value="IG_LIKE"/>
    <property type="match status" value="2"/>
</dbReference>
<dbReference type="InterPro" id="IPR036179">
    <property type="entry name" value="Ig-like_dom_sf"/>
</dbReference>
<dbReference type="InterPro" id="IPR015631">
    <property type="entry name" value="CD2/SLAM_rcpt"/>
</dbReference>
<proteinExistence type="predicted"/>
<dbReference type="InterPro" id="IPR007110">
    <property type="entry name" value="Ig-like_dom"/>
</dbReference>
<evidence type="ECO:0000259" key="5">
    <source>
        <dbReference type="PROSITE" id="PS50835"/>
    </source>
</evidence>
<keyword evidence="4" id="KW-0325">Glycoprotein</keyword>
<feature type="domain" description="Ig-like" evidence="5">
    <location>
        <begin position="188"/>
        <end position="269"/>
    </location>
</feature>
<dbReference type="GO" id="GO:0009897">
    <property type="term" value="C:external side of plasma membrane"/>
    <property type="evidence" value="ECO:0007669"/>
    <property type="project" value="TreeGrafter"/>
</dbReference>
<dbReference type="InParanoid" id="A0A2Y9QP15"/>
<dbReference type="SMART" id="SM00409">
    <property type="entry name" value="IG"/>
    <property type="match status" value="2"/>
</dbReference>
<dbReference type="Proteomes" id="UP000248480">
    <property type="component" value="Unplaced"/>
</dbReference>
<comment type="subcellular location">
    <subcellularLocation>
        <location evidence="1">Membrane</location>
    </subcellularLocation>
</comment>
<dbReference type="Pfam" id="PF07686">
    <property type="entry name" value="V-set"/>
    <property type="match status" value="1"/>
</dbReference>
<protein>
    <submittedName>
        <fullName evidence="7">T-lymphocyte surface antigen Ly-9-like isoform X1</fullName>
    </submittedName>
</protein>
<keyword evidence="2" id="KW-0732">Signal</keyword>
<dbReference type="GeneID" id="101359947"/>
<dbReference type="KEGG" id="tmu:101359947"/>
<dbReference type="PANTHER" id="PTHR12080">
    <property type="entry name" value="SIGNALING LYMPHOCYTIC ACTIVATION MOLECULE"/>
    <property type="match status" value="1"/>
</dbReference>
<dbReference type="CDD" id="cd16842">
    <property type="entry name" value="Ig_SLAM-like_N"/>
    <property type="match status" value="2"/>
</dbReference>
<evidence type="ECO:0000256" key="2">
    <source>
        <dbReference type="ARBA" id="ARBA00022729"/>
    </source>
</evidence>
<accession>A0A2Y9QP15</accession>
<dbReference type="InterPro" id="IPR003599">
    <property type="entry name" value="Ig_sub"/>
</dbReference>
<dbReference type="SUPFAM" id="SSF48726">
    <property type="entry name" value="Immunoglobulin"/>
    <property type="match status" value="2"/>
</dbReference>
<evidence type="ECO:0000256" key="4">
    <source>
        <dbReference type="ARBA" id="ARBA00023180"/>
    </source>
</evidence>
<keyword evidence="3" id="KW-0472">Membrane</keyword>
<dbReference type="PANTHER" id="PTHR12080:SF87">
    <property type="entry name" value="IG-LIKE DOMAIN-CONTAINING PROTEIN"/>
    <property type="match status" value="1"/>
</dbReference>
<evidence type="ECO:0000256" key="1">
    <source>
        <dbReference type="ARBA" id="ARBA00004370"/>
    </source>
</evidence>
<dbReference type="InterPro" id="IPR013106">
    <property type="entry name" value="Ig_V-set"/>
</dbReference>